<dbReference type="EMBL" id="CP031775">
    <property type="protein sequence ID" value="QDZ91291.1"/>
    <property type="molecule type" value="Genomic_DNA"/>
</dbReference>
<dbReference type="InterPro" id="IPR054222">
    <property type="entry name" value="DUF6942"/>
</dbReference>
<dbReference type="AlphaFoldDB" id="A0A5B8QZF0"/>
<protein>
    <submittedName>
        <fullName evidence="1">Uncharacterized protein</fullName>
    </submittedName>
</protein>
<reference evidence="1 2" key="1">
    <citation type="journal article" date="2019" name="Ecotoxicol. Environ. Saf.">
        <title>Microbial characterization of heavy metal resistant bacterial strains isolated from an electroplating wastewater treatment plant.</title>
        <authorList>
            <person name="Cai X."/>
            <person name="Zheng X."/>
            <person name="Zhang D."/>
            <person name="Iqbal W."/>
            <person name="Liu C."/>
            <person name="Yang B."/>
            <person name="Zhao X."/>
            <person name="Lu X."/>
            <person name="Mao Y."/>
        </authorList>
    </citation>
    <scope>NUCLEOTIDE SEQUENCE [LARGE SCALE GENOMIC DNA]</scope>
    <source>
        <strain evidence="1 2">Ni1-3</strain>
    </source>
</reference>
<sequence>MHIGPAAAPYAFYLPNPPLIPAYWHWEQDSAIAELIALNGNHWRKIFTIMAKICAPSEDWRNYRDNLLLTEQMLLIGARVLSPYANIHIVCGQTAATALGIAANSNIATGPQQSANKQKADQQTVLQLMQASQGKLQNITTIMQTQSSHSISVLLTPYLDYRQYSNALIALTRSHLQNVSA</sequence>
<gene>
    <name evidence="1" type="ORF">D0436_12950</name>
</gene>
<dbReference type="KEGG" id="sdeo:D0436_12950"/>
<organism evidence="1 2">
    <name type="scientific">Shewanella decolorationis</name>
    <dbReference type="NCBI Taxonomy" id="256839"/>
    <lineage>
        <taxon>Bacteria</taxon>
        <taxon>Pseudomonadati</taxon>
        <taxon>Pseudomonadota</taxon>
        <taxon>Gammaproteobacteria</taxon>
        <taxon>Alteromonadales</taxon>
        <taxon>Shewanellaceae</taxon>
        <taxon>Shewanella</taxon>
    </lineage>
</organism>
<proteinExistence type="predicted"/>
<name>A0A5B8QZF0_9GAMM</name>
<evidence type="ECO:0000313" key="1">
    <source>
        <dbReference type="EMBL" id="QDZ91291.1"/>
    </source>
</evidence>
<dbReference type="RefSeq" id="WP_208659068.1">
    <property type="nucleotide sequence ID" value="NZ_CP031775.2"/>
</dbReference>
<accession>A0A5B8QZF0</accession>
<dbReference type="Pfam" id="PF22098">
    <property type="entry name" value="DUF6942"/>
    <property type="match status" value="2"/>
</dbReference>
<evidence type="ECO:0000313" key="2">
    <source>
        <dbReference type="Proteomes" id="UP000321124"/>
    </source>
</evidence>
<dbReference type="Proteomes" id="UP000321124">
    <property type="component" value="Chromosome"/>
</dbReference>